<feature type="transmembrane region" description="Helical" evidence="8">
    <location>
        <begin position="75"/>
        <end position="99"/>
    </location>
</feature>
<sequence>MEKFSAFRDPGTGIQPFLTPVPPKASDILDKIALPFGYLLAALRTVLILILALLYVGLVRGVCLLLAPIPPLYRLITGILTSFVSRFILLLVGVWWIPVEVVTRKRGRNVQISSSWRPRAGDIIVSNWVSWIEILWLAFRFNPVFVLPVCGPLPVSLPSTPSAPIAHTPGRRTGTGSAAISSQSRTASARTPIEGFQRVSLINMLRATGHALPYVATSGGSTSTLEEIRRAAGGPVVVFPECTTSNGRGLLRFADVFREYEMPVKGFNVFVMCVRYDPPTNMLPTLSHSIPSSLLNPFPHLLNLASALPPHPISIRLLNASEGPSSPTFVLSEVVSGMNMGQDVLSETCATLIALIGKMKRTGMGWEDKVAFLDFYQGKRK</sequence>
<reference evidence="9" key="1">
    <citation type="journal article" date="2016" name="Mol. Biol. Evol.">
        <title>Comparative Genomics of Early-Diverging Mushroom-Forming Fungi Provides Insights into the Origins of Lignocellulose Decay Capabilities.</title>
        <authorList>
            <person name="Nagy L.G."/>
            <person name="Riley R."/>
            <person name="Tritt A."/>
            <person name="Adam C."/>
            <person name="Daum C."/>
            <person name="Floudas D."/>
            <person name="Sun H."/>
            <person name="Yadav J.S."/>
            <person name="Pangilinan J."/>
            <person name="Larsson K.H."/>
            <person name="Matsuura K."/>
            <person name="Barry K."/>
            <person name="Labutti K."/>
            <person name="Kuo R."/>
            <person name="Ohm R.A."/>
            <person name="Bhattacharya S.S."/>
            <person name="Shirouzu T."/>
            <person name="Yoshinaga Y."/>
            <person name="Martin F.M."/>
            <person name="Grigoriev I.V."/>
            <person name="Hibbett D.S."/>
        </authorList>
    </citation>
    <scope>NUCLEOTIDE SEQUENCE [LARGE SCALE GENOMIC DNA]</scope>
    <source>
        <strain evidence="9">CBS 109695</strain>
    </source>
</reference>
<dbReference type="GO" id="GO:0016746">
    <property type="term" value="F:acyltransferase activity"/>
    <property type="evidence" value="ECO:0007669"/>
    <property type="project" value="UniProtKB-KW"/>
</dbReference>
<evidence type="ECO:0000256" key="8">
    <source>
        <dbReference type="SAM" id="Phobius"/>
    </source>
</evidence>
<dbReference type="EMBL" id="KV417814">
    <property type="protein sequence ID" value="KZP05888.1"/>
    <property type="molecule type" value="Genomic_DNA"/>
</dbReference>
<dbReference type="PANTHER" id="PTHR23063">
    <property type="entry name" value="PHOSPHOLIPID ACYLTRANSFERASE"/>
    <property type="match status" value="1"/>
</dbReference>
<keyword evidence="4" id="KW-0443">Lipid metabolism</keyword>
<dbReference type="OrthoDB" id="272512at2759"/>
<feature type="region of interest" description="Disordered" evidence="7">
    <location>
        <begin position="164"/>
        <end position="189"/>
    </location>
</feature>
<evidence type="ECO:0000313" key="9">
    <source>
        <dbReference type="EMBL" id="KZP05888.1"/>
    </source>
</evidence>
<protein>
    <recommendedName>
        <fullName evidence="10">Phospholipid/glycerol acyltransferase domain-containing protein</fullName>
    </recommendedName>
</protein>
<keyword evidence="5 8" id="KW-0472">Membrane</keyword>
<evidence type="ECO:0000256" key="4">
    <source>
        <dbReference type="ARBA" id="ARBA00023098"/>
    </source>
</evidence>
<accession>A0A167WAY8</accession>
<keyword evidence="2 8" id="KW-0812">Transmembrane</keyword>
<evidence type="ECO:0000256" key="2">
    <source>
        <dbReference type="ARBA" id="ARBA00022692"/>
    </source>
</evidence>
<name>A0A167WAY8_9AGAM</name>
<keyword evidence="3 8" id="KW-1133">Transmembrane helix</keyword>
<dbReference type="GO" id="GO:0006629">
    <property type="term" value="P:lipid metabolic process"/>
    <property type="evidence" value="ECO:0007669"/>
    <property type="project" value="UniProtKB-KW"/>
</dbReference>
<proteinExistence type="predicted"/>
<gene>
    <name evidence="9" type="ORF">FIBSPDRAFT_805486</name>
</gene>
<dbReference type="PANTHER" id="PTHR23063:SF60">
    <property type="entry name" value="LYSOPHOSPHATIDIC ACID:OLEOYL-COA ACYLTRANSFERASE 1"/>
    <property type="match status" value="1"/>
</dbReference>
<evidence type="ECO:0000256" key="3">
    <source>
        <dbReference type="ARBA" id="ARBA00022989"/>
    </source>
</evidence>
<evidence type="ECO:0000256" key="7">
    <source>
        <dbReference type="SAM" id="MobiDB-lite"/>
    </source>
</evidence>
<evidence type="ECO:0000256" key="6">
    <source>
        <dbReference type="ARBA" id="ARBA00023315"/>
    </source>
</evidence>
<organism evidence="9">
    <name type="scientific">Athelia psychrophila</name>
    <dbReference type="NCBI Taxonomy" id="1759441"/>
    <lineage>
        <taxon>Eukaryota</taxon>
        <taxon>Fungi</taxon>
        <taxon>Dikarya</taxon>
        <taxon>Basidiomycota</taxon>
        <taxon>Agaricomycotina</taxon>
        <taxon>Agaricomycetes</taxon>
        <taxon>Agaricomycetidae</taxon>
        <taxon>Atheliales</taxon>
        <taxon>Atheliaceae</taxon>
        <taxon>Athelia</taxon>
    </lineage>
</organism>
<evidence type="ECO:0000256" key="1">
    <source>
        <dbReference type="ARBA" id="ARBA00022679"/>
    </source>
</evidence>
<keyword evidence="1" id="KW-0808">Transferase</keyword>
<keyword evidence="6" id="KW-0012">Acyltransferase</keyword>
<dbReference type="AlphaFoldDB" id="A0A167WAY8"/>
<feature type="compositionally biased region" description="Polar residues" evidence="7">
    <location>
        <begin position="174"/>
        <end position="189"/>
    </location>
</feature>
<dbReference type="STRING" id="436010.A0A167WAY8"/>
<evidence type="ECO:0000256" key="5">
    <source>
        <dbReference type="ARBA" id="ARBA00023136"/>
    </source>
</evidence>
<evidence type="ECO:0008006" key="10">
    <source>
        <dbReference type="Google" id="ProtNLM"/>
    </source>
</evidence>
<feature type="transmembrane region" description="Helical" evidence="8">
    <location>
        <begin position="46"/>
        <end position="69"/>
    </location>
</feature>